<evidence type="ECO:0000313" key="3">
    <source>
        <dbReference type="Proteomes" id="UP000244378"/>
    </source>
</evidence>
<reference evidence="1 4" key="2">
    <citation type="submission" date="2019-08" db="EMBL/GenBank/DDBJ databases">
        <title>Prevalence, distribution, and phylogeny of type two toxin-antitoxin genes possessed by Cronobacter species where C. sakazakii homologs follow sequence type lineages.</title>
        <authorList>
            <person name="Finkelstein S."/>
            <person name="Negrete F."/>
            <person name="Jang H."/>
            <person name="Gopinath G.R."/>
            <person name="Tall B.D."/>
        </authorList>
    </citation>
    <scope>NUCLEOTIDE SEQUENCE [LARGE SCALE GENOMIC DNA]</scope>
    <source>
        <strain evidence="1 4">MOD1_GK1257</strain>
    </source>
</reference>
<protein>
    <submittedName>
        <fullName evidence="2">Uncharacterized protein</fullName>
    </submittedName>
</protein>
<evidence type="ECO:0000313" key="1">
    <source>
        <dbReference type="EMBL" id="KAB0880765.1"/>
    </source>
</evidence>
<proteinExistence type="predicted"/>
<organism evidence="2 3">
    <name type="scientific">Cronobacter muytjensii</name>
    <dbReference type="NCBI Taxonomy" id="413501"/>
    <lineage>
        <taxon>Bacteria</taxon>
        <taxon>Pseudomonadati</taxon>
        <taxon>Pseudomonadota</taxon>
        <taxon>Gammaproteobacteria</taxon>
        <taxon>Enterobacterales</taxon>
        <taxon>Enterobacteriaceae</taxon>
        <taxon>Cronobacter</taxon>
    </lineage>
</organism>
<sequence>MHIDELIPLAHYRSFLDRLEQQLGQPVGRVPLEEGLSDFYDHCLELAGLDASALLAITEQQREASLRYIGAKLEMFAEPEGGKDNIVNEPLPLTLPLGHLIEFALLGQGDGIAAYLKQLRIPRARQYGKQISALFAQLRTHDQPT</sequence>
<gene>
    <name evidence="2" type="ORF">AUN14_11280</name>
    <name evidence="1" type="ORF">FZI19_09120</name>
</gene>
<keyword evidence="4" id="KW-1185">Reference proteome</keyword>
<reference evidence="2 3" key="1">
    <citation type="submission" date="2016-12" db="EMBL/GenBank/DDBJ databases">
        <title>Analysis of the Molecular Diversity Among Cronobacter Species Isolated from Filth Flies Using a Pan Genomic DNA Microarray.</title>
        <authorList>
            <person name="Pava-Ripoll M."/>
            <person name="Tall B."/>
            <person name="Farber J."/>
            <person name="Fanning S."/>
            <person name="Lehner A."/>
            <person name="Stephan R."/>
            <person name="Pagotto F."/>
            <person name="Iverson C."/>
            <person name="Ziobro G."/>
            <person name="Miller A."/>
            <person name="Pearson R."/>
            <person name="Yan Q."/>
            <person name="Kim M."/>
            <person name="Jeong S."/>
            <person name="Park J."/>
            <person name="Jun S."/>
            <person name="Choi H."/>
            <person name="Chung T."/>
            <person name="Yoo Y."/>
            <person name="Park E."/>
            <person name="Hwang S."/>
            <person name="Lee B."/>
            <person name="Sathyamoorthy V."/>
            <person name="Carter L."/>
            <person name="Mammel M."/>
            <person name="Jackson S."/>
            <person name="Kothary M."/>
            <person name="Patel I."/>
            <person name="Grim C."/>
            <person name="Gopinath G."/>
            <person name="Gangiredla J."/>
            <person name="Chase H."/>
        </authorList>
    </citation>
    <scope>NUCLEOTIDE SEQUENCE [LARGE SCALE GENOMIC DNA]</scope>
    <source>
        <strain evidence="2 3">MOD1-Md1s</strain>
    </source>
</reference>
<evidence type="ECO:0000313" key="2">
    <source>
        <dbReference type="EMBL" id="PUX14262.1"/>
    </source>
</evidence>
<dbReference type="Proteomes" id="UP000469927">
    <property type="component" value="Unassembled WGS sequence"/>
</dbReference>
<dbReference type="RefSeq" id="WP_075193263.1">
    <property type="nucleotide sequence ID" value="NZ_JADKNN010000024.1"/>
</dbReference>
<comment type="caution">
    <text evidence="2">The sequence shown here is derived from an EMBL/GenBank/DDBJ whole genome shotgun (WGS) entry which is preliminary data.</text>
</comment>
<dbReference type="EMBL" id="WAGD01000023">
    <property type="protein sequence ID" value="KAB0880765.1"/>
    <property type="molecule type" value="Genomic_DNA"/>
</dbReference>
<dbReference type="AlphaFoldDB" id="A0A2T7ASV1"/>
<evidence type="ECO:0000313" key="4">
    <source>
        <dbReference type="Proteomes" id="UP000469927"/>
    </source>
</evidence>
<dbReference type="OrthoDB" id="6637526at2"/>
<dbReference type="EMBL" id="MSAE01000021">
    <property type="protein sequence ID" value="PUX14262.1"/>
    <property type="molecule type" value="Genomic_DNA"/>
</dbReference>
<accession>A0A2T7ASV1</accession>
<dbReference type="Proteomes" id="UP000244378">
    <property type="component" value="Unassembled WGS sequence"/>
</dbReference>
<name>A0A2T7ASV1_9ENTR</name>